<gene>
    <name evidence="1" type="ORF">HMPREF1544_00705</name>
</gene>
<name>S2JVH7_MUCC1</name>
<sequence length="59" mass="6797">MKKMPSICFSSVLTRYQHGRLSSLNFYGPQCLWMTLFKLALHSALPLSNMFPNLRPPLI</sequence>
<proteinExistence type="predicted"/>
<protein>
    <submittedName>
        <fullName evidence="1">Uncharacterized protein</fullName>
    </submittedName>
</protein>
<keyword evidence="2" id="KW-1185">Reference proteome</keyword>
<organism evidence="1 2">
    <name type="scientific">Mucor circinelloides f. circinelloides (strain 1006PhL)</name>
    <name type="common">Mucormycosis agent</name>
    <name type="synonym">Calyptromyces circinelloides</name>
    <dbReference type="NCBI Taxonomy" id="1220926"/>
    <lineage>
        <taxon>Eukaryota</taxon>
        <taxon>Fungi</taxon>
        <taxon>Fungi incertae sedis</taxon>
        <taxon>Mucoromycota</taxon>
        <taxon>Mucoromycotina</taxon>
        <taxon>Mucoromycetes</taxon>
        <taxon>Mucorales</taxon>
        <taxon>Mucorineae</taxon>
        <taxon>Mucoraceae</taxon>
        <taxon>Mucor</taxon>
    </lineage>
</organism>
<dbReference type="Proteomes" id="UP000014254">
    <property type="component" value="Unassembled WGS sequence"/>
</dbReference>
<dbReference type="InParanoid" id="S2JVH7"/>
<dbReference type="AlphaFoldDB" id="S2JVH7"/>
<evidence type="ECO:0000313" key="1">
    <source>
        <dbReference type="EMBL" id="EPB92407.1"/>
    </source>
</evidence>
<dbReference type="EMBL" id="KE123900">
    <property type="protein sequence ID" value="EPB92407.1"/>
    <property type="molecule type" value="Genomic_DNA"/>
</dbReference>
<dbReference type="VEuPathDB" id="FungiDB:HMPREF1544_00705"/>
<reference evidence="2" key="1">
    <citation type="submission" date="2013-05" db="EMBL/GenBank/DDBJ databases">
        <title>The Genome sequence of Mucor circinelloides f. circinelloides 1006PhL.</title>
        <authorList>
            <consortium name="The Broad Institute Genomics Platform"/>
            <person name="Cuomo C."/>
            <person name="Earl A."/>
            <person name="Findley K."/>
            <person name="Lee S.C."/>
            <person name="Walker B."/>
            <person name="Young S."/>
            <person name="Zeng Q."/>
            <person name="Gargeya S."/>
            <person name="Fitzgerald M."/>
            <person name="Haas B."/>
            <person name="Abouelleil A."/>
            <person name="Allen A.W."/>
            <person name="Alvarado L."/>
            <person name="Arachchi H.M."/>
            <person name="Berlin A.M."/>
            <person name="Chapman S.B."/>
            <person name="Gainer-Dewar J."/>
            <person name="Goldberg J."/>
            <person name="Griggs A."/>
            <person name="Gujja S."/>
            <person name="Hansen M."/>
            <person name="Howarth C."/>
            <person name="Imamovic A."/>
            <person name="Ireland A."/>
            <person name="Larimer J."/>
            <person name="McCowan C."/>
            <person name="Murphy C."/>
            <person name="Pearson M."/>
            <person name="Poon T.W."/>
            <person name="Priest M."/>
            <person name="Roberts A."/>
            <person name="Saif S."/>
            <person name="Shea T."/>
            <person name="Sisk P."/>
            <person name="Sykes S."/>
            <person name="Wortman J."/>
            <person name="Nusbaum C."/>
            <person name="Birren B."/>
        </authorList>
    </citation>
    <scope>NUCLEOTIDE SEQUENCE [LARGE SCALE GENOMIC DNA]</scope>
    <source>
        <strain evidence="2">1006PhL</strain>
    </source>
</reference>
<evidence type="ECO:0000313" key="2">
    <source>
        <dbReference type="Proteomes" id="UP000014254"/>
    </source>
</evidence>
<accession>S2JVH7</accession>